<name>A0ABS1IWH7_9GAMM</name>
<keyword evidence="3" id="KW-1185">Reference proteome</keyword>
<organism evidence="2 3">
    <name type="scientific">Limnobaculum allomyrinae</name>
    <dbReference type="NCBI Taxonomy" id="2791986"/>
    <lineage>
        <taxon>Bacteria</taxon>
        <taxon>Pseudomonadati</taxon>
        <taxon>Pseudomonadota</taxon>
        <taxon>Gammaproteobacteria</taxon>
        <taxon>Enterobacterales</taxon>
        <taxon>Budviciaceae</taxon>
        <taxon>Limnobaculum</taxon>
    </lineage>
</organism>
<proteinExistence type="predicted"/>
<accession>A0ABS1IWH7</accession>
<comment type="caution">
    <text evidence="2">The sequence shown here is derived from an EMBL/GenBank/DDBJ whole genome shotgun (WGS) entry which is preliminary data.</text>
</comment>
<reference evidence="2 3" key="1">
    <citation type="submission" date="2020-11" db="EMBL/GenBank/DDBJ databases">
        <title>Insectihabitans protaetiae gen. nov. sp. nov. and Insectihabitans allomyrinae sp. nov., isolated from larvae of Protaetia brevitarsis seulensis and Allomyrina dichotoma, respectively.</title>
        <authorList>
            <person name="Lee S.D."/>
            <person name="Byeon Y.-S."/>
            <person name="Kim S.-M."/>
            <person name="Yang H.L."/>
            <person name="Kim I.S."/>
        </authorList>
    </citation>
    <scope>NUCLEOTIDE SEQUENCE [LARGE SCALE GENOMIC DNA]</scope>
    <source>
        <strain evidence="2 3">BWR-B9</strain>
    </source>
</reference>
<evidence type="ECO:0000259" key="1">
    <source>
        <dbReference type="Pfam" id="PF19263"/>
    </source>
</evidence>
<feature type="domain" description="NrS-1 polymerase-like helicase" evidence="1">
    <location>
        <begin position="468"/>
        <end position="578"/>
    </location>
</feature>
<evidence type="ECO:0000313" key="3">
    <source>
        <dbReference type="Proteomes" id="UP001296921"/>
    </source>
</evidence>
<dbReference type="Pfam" id="PF19263">
    <property type="entry name" value="DUF5906"/>
    <property type="match status" value="1"/>
</dbReference>
<protein>
    <submittedName>
        <fullName evidence="2">DNA primase</fullName>
    </submittedName>
</protein>
<dbReference type="Proteomes" id="UP001296921">
    <property type="component" value="Unassembled WGS sequence"/>
</dbReference>
<gene>
    <name evidence="2" type="ORF">I2494_19520</name>
</gene>
<dbReference type="EMBL" id="JADRCR010000017">
    <property type="protein sequence ID" value="MBK5145861.1"/>
    <property type="molecule type" value="Genomic_DNA"/>
</dbReference>
<evidence type="ECO:0000313" key="2">
    <source>
        <dbReference type="EMBL" id="MBK5145861.1"/>
    </source>
</evidence>
<sequence>MVLGRTHDLLPVVCNPDAPLSPDSKLKALGKTPSHYNGNRQVVGLANWTKREISDANIERWSQENDYGICSRMGKGWLALDCDSESPDIQDVVQTLLLTHFGELPPRRYRVNSNKCLYLLAIVGEYRKRIHRLSDDNGIIELLADGQQAVIAGTHPSGARIEWDGGLPDEPSVITPEQLEVFWSALAEVLPVESSTEVGISRLRDRSTFTPNATDEVSEYLDANNWTLDFGSSGERYIRCPFEDGHSGLSDPTSTVYFPAGTAGFELGHFKCLHASCAHRNDGDYLNQIGFRHDDFDDLEPLTISEEQDIPALETDKVGHFLARYIQIAEGDLVCDLLLPPQHGVLKYTEFSRTTANIQIVEAKGKTFVDVAVSNKWLSHPLRKTARGSKYLPGQERLITDTYGLNWINTFYMPEFTLTESIDQLGVFLDHMAYILPVEVERNWFIQWMAFTLQRPETRCKVTPLLVAKTQGTGRGWIVELMEALLGAWNCTKTELEDLATGSFGNCLNQSLMCSVEESKEGGKNRFSINASIRSILTEKRLEVNLKYGAKGTIDVFTNFFMMTNHTDALVIPQEDRRINVFSGPDEPKNAKYYDRLYGALNDHTFLAQVYSYLIQMDLSSFNWKRSFDTPARREMIESNQTDTEKLLLELLSDPPYPAMAQHQIFYELRQRGGIDFILDEGVAKKVLQNSSAQWLTYQPRVNGVQVRPWLLVKNNKLSNNDIKTAMETCEKLQSGF</sequence>
<dbReference type="InterPro" id="IPR045455">
    <property type="entry name" value="NrS-1_pol-like_helicase"/>
</dbReference>